<keyword evidence="3" id="KW-1185">Reference proteome</keyword>
<feature type="compositionally biased region" description="Low complexity" evidence="1">
    <location>
        <begin position="386"/>
        <end position="405"/>
    </location>
</feature>
<dbReference type="Proteomes" id="UP000245783">
    <property type="component" value="Unassembled WGS sequence"/>
</dbReference>
<feature type="compositionally biased region" description="Low complexity" evidence="1">
    <location>
        <begin position="413"/>
        <end position="429"/>
    </location>
</feature>
<protein>
    <submittedName>
        <fullName evidence="2">Uncharacterized protein</fullName>
    </submittedName>
</protein>
<accession>A0A316W2W4</accession>
<feature type="compositionally biased region" description="Acidic residues" evidence="1">
    <location>
        <begin position="247"/>
        <end position="257"/>
    </location>
</feature>
<feature type="compositionally biased region" description="Low complexity" evidence="1">
    <location>
        <begin position="553"/>
        <end position="582"/>
    </location>
</feature>
<feature type="compositionally biased region" description="Polar residues" evidence="1">
    <location>
        <begin position="528"/>
        <end position="544"/>
    </location>
</feature>
<feature type="compositionally biased region" description="Polar residues" evidence="1">
    <location>
        <begin position="40"/>
        <end position="54"/>
    </location>
</feature>
<name>A0A316W2W4_9BASI</name>
<feature type="compositionally biased region" description="Basic and acidic residues" evidence="1">
    <location>
        <begin position="1038"/>
        <end position="1053"/>
    </location>
</feature>
<dbReference type="EMBL" id="KZ819363">
    <property type="protein sequence ID" value="PWN44237.1"/>
    <property type="molecule type" value="Genomic_DNA"/>
</dbReference>
<dbReference type="InParanoid" id="A0A316W2W4"/>
<feature type="compositionally biased region" description="Low complexity" evidence="1">
    <location>
        <begin position="1"/>
        <end position="16"/>
    </location>
</feature>
<feature type="compositionally biased region" description="Basic and acidic residues" evidence="1">
    <location>
        <begin position="188"/>
        <end position="203"/>
    </location>
</feature>
<evidence type="ECO:0000256" key="1">
    <source>
        <dbReference type="SAM" id="MobiDB-lite"/>
    </source>
</evidence>
<feature type="compositionally biased region" description="Polar residues" evidence="1">
    <location>
        <begin position="151"/>
        <end position="160"/>
    </location>
</feature>
<dbReference type="AlphaFoldDB" id="A0A316W2W4"/>
<feature type="compositionally biased region" description="Low complexity" evidence="1">
    <location>
        <begin position="638"/>
        <end position="656"/>
    </location>
</feature>
<feature type="compositionally biased region" description="Low complexity" evidence="1">
    <location>
        <begin position="1184"/>
        <end position="1196"/>
    </location>
</feature>
<feature type="compositionally biased region" description="Polar residues" evidence="1">
    <location>
        <begin position="1128"/>
        <end position="1150"/>
    </location>
</feature>
<evidence type="ECO:0000313" key="2">
    <source>
        <dbReference type="EMBL" id="PWN44237.1"/>
    </source>
</evidence>
<feature type="compositionally biased region" description="Polar residues" evidence="1">
    <location>
        <begin position="347"/>
        <end position="356"/>
    </location>
</feature>
<feature type="compositionally biased region" description="Polar residues" evidence="1">
    <location>
        <begin position="294"/>
        <end position="312"/>
    </location>
</feature>
<feature type="region of interest" description="Disordered" evidence="1">
    <location>
        <begin position="741"/>
        <end position="763"/>
    </location>
</feature>
<feature type="region of interest" description="Disordered" evidence="1">
    <location>
        <begin position="884"/>
        <end position="1272"/>
    </location>
</feature>
<evidence type="ECO:0000313" key="3">
    <source>
        <dbReference type="Proteomes" id="UP000245783"/>
    </source>
</evidence>
<feature type="compositionally biased region" description="Basic and acidic residues" evidence="1">
    <location>
        <begin position="673"/>
        <end position="684"/>
    </location>
</feature>
<proteinExistence type="predicted"/>
<feature type="compositionally biased region" description="Polar residues" evidence="1">
    <location>
        <begin position="1253"/>
        <end position="1263"/>
    </location>
</feature>
<reference evidence="2 3" key="1">
    <citation type="journal article" date="2018" name="Mol. Biol. Evol.">
        <title>Broad Genomic Sampling Reveals a Smut Pathogenic Ancestry of the Fungal Clade Ustilaginomycotina.</title>
        <authorList>
            <person name="Kijpornyongpan T."/>
            <person name="Mondo S.J."/>
            <person name="Barry K."/>
            <person name="Sandor L."/>
            <person name="Lee J."/>
            <person name="Lipzen A."/>
            <person name="Pangilinan J."/>
            <person name="LaButti K."/>
            <person name="Hainaut M."/>
            <person name="Henrissat B."/>
            <person name="Grigoriev I.V."/>
            <person name="Spatafora J.W."/>
            <person name="Aime M.C."/>
        </authorList>
    </citation>
    <scope>NUCLEOTIDE SEQUENCE [LARGE SCALE GENOMIC DNA]</scope>
    <source>
        <strain evidence="2 3">MCA 4658</strain>
    </source>
</reference>
<feature type="compositionally biased region" description="Low complexity" evidence="1">
    <location>
        <begin position="495"/>
        <end position="506"/>
    </location>
</feature>
<feature type="compositionally biased region" description="Low complexity" evidence="1">
    <location>
        <begin position="972"/>
        <end position="983"/>
    </location>
</feature>
<feature type="compositionally biased region" description="Low complexity" evidence="1">
    <location>
        <begin position="87"/>
        <end position="112"/>
    </location>
</feature>
<feature type="compositionally biased region" description="Low complexity" evidence="1">
    <location>
        <begin position="119"/>
        <end position="132"/>
    </location>
</feature>
<organism evidence="2 3">
    <name type="scientific">Ceraceosorus guamensis</name>
    <dbReference type="NCBI Taxonomy" id="1522189"/>
    <lineage>
        <taxon>Eukaryota</taxon>
        <taxon>Fungi</taxon>
        <taxon>Dikarya</taxon>
        <taxon>Basidiomycota</taxon>
        <taxon>Ustilaginomycotina</taxon>
        <taxon>Exobasidiomycetes</taxon>
        <taxon>Ceraceosorales</taxon>
        <taxon>Ceraceosoraceae</taxon>
        <taxon>Ceraceosorus</taxon>
    </lineage>
</organism>
<feature type="compositionally biased region" description="Basic and acidic residues" evidence="1">
    <location>
        <begin position="1012"/>
        <end position="1024"/>
    </location>
</feature>
<feature type="region of interest" description="Disordered" evidence="1">
    <location>
        <begin position="1"/>
        <end position="722"/>
    </location>
</feature>
<dbReference type="GeneID" id="37037844"/>
<feature type="compositionally biased region" description="Polar residues" evidence="1">
    <location>
        <begin position="1233"/>
        <end position="1243"/>
    </location>
</feature>
<dbReference type="OrthoDB" id="3364052at2759"/>
<feature type="compositionally biased region" description="Polar residues" evidence="1">
    <location>
        <begin position="992"/>
        <end position="1010"/>
    </location>
</feature>
<feature type="compositionally biased region" description="Low complexity" evidence="1">
    <location>
        <begin position="744"/>
        <end position="757"/>
    </location>
</feature>
<feature type="compositionally biased region" description="Low complexity" evidence="1">
    <location>
        <begin position="323"/>
        <end position="339"/>
    </location>
</feature>
<feature type="compositionally biased region" description="Basic and acidic residues" evidence="1">
    <location>
        <begin position="217"/>
        <end position="246"/>
    </location>
</feature>
<dbReference type="RefSeq" id="XP_025371397.1">
    <property type="nucleotide sequence ID" value="XM_025515974.1"/>
</dbReference>
<sequence>MSAASSSSMSRQASDATIGESASTPKRAPLTKRASERTSSKSSLPENAISQATPQLRRLASARPNAASVLMREVKDSTTEDFDVTPRKSSTSSTPSTGSSQGTSGKQGTRQTVRPSLPSRGSTTSASSSGSARDPKNVSSASGISRHARELSQSSSNGSSPVLKHRASTNTIRKGSDSRSNSRTATYHPHDSLSDARDTKIQRQAEPGSLRDTGGTHTERLRRSEMRQRELEQMRSESRLGRRTDENREDEEEDDASGSDVDRLSQTVRPHDVHASPGRAGETSRKAAARKGGESSTATDTSGTEGAGSSVNGRSQRRRKKSSAASASSKGASRSGRQSNEPHERPATSTGHTVRTSVDLEGSRHYMSPRLGSVSSGDGLPRSQHAFPPSSTAARRSAGRAALPSEFRADNTSSFSRRSSVSSRFRSNSLASVEDTGEPEGDTSGERRIMDGSQLRHPSSADASGISRSSRRRYVSDASSDIPTGDYSGRAGTQSSRLSVDSSSASRHLGRGWPASAQADIEMGRSDGSAQTQGRDLPDQSLSPSEMARQRRISTSSSISQRSSGGASDLLRSVSRASVRRAQGTDVFDASGMPPMPHNNRSPSSNERDRALRVREEQFRQLGFGAAGSLDRTSPEQSRPLSRTSSRASARPSSRSGYMSRELQGFSRAAYTEPRRRAANHERAATFAEPGQMQEAPFRHPSLDMSTRPPRTPDFNSNGTIGRTRDVQSAILPTTDRFFSGDVSSSRSASTTWRSPSGSSHEQNLSSAYSMFERYFSGSSSSSAAAIARYPESTTLVLSLRQVTDTAACINAELEVLRDAALQAHIDAERGGGSTALMSAAQSFSLLEQGLRQLRAKSDEQVRSLTDSLVYFARTERERDAVRKLASENGSVGRPGSRISSLGTGGSPLRPDRASAAQPGRIFHTSSHGSGLEVPPSAHSDDRSEHSSASGTIDSLQMQRVRSHRRHATELASPNSPSFAPSPTLAGARPSQGATSRALVTSPLESQAGTRLQDRFASIRDRSGHGRAASEASNFLDDSPRALERARRERERSNATVTAESSRPPLVPTGLSPRRSRLSFPAVNSTNAAVDFGPARGDSNRPSVLYRGDQVPSMSPSGSRGFEFPDTSLVNSRQIASDPSSLADQSLSRRNTVDGLRGTLNGPESPSARRLTSADEGTSRDFILSSSSRPSDELSLNTDQYVDGAISPVASRQQLRSDSPDDRRASGAFSRLPASSTPRTAHNSMMRLAASLGRSNGSAVNTRRLSRDLSQR</sequence>
<gene>
    <name evidence="2" type="ORF">IE81DRAFT_345939</name>
</gene>
<feature type="compositionally biased region" description="Polar residues" evidence="1">
    <location>
        <begin position="947"/>
        <end position="960"/>
    </location>
</feature>
<feature type="compositionally biased region" description="Basic and acidic residues" evidence="1">
    <location>
        <begin position="606"/>
        <end position="619"/>
    </location>
</feature>
<feature type="compositionally biased region" description="Polar residues" evidence="1">
    <location>
        <begin position="168"/>
        <end position="185"/>
    </location>
</feature>